<comment type="caution">
    <text evidence="1">The sequence shown here is derived from an EMBL/GenBank/DDBJ whole genome shotgun (WGS) entry which is preliminary data.</text>
</comment>
<organism evidence="1 2">
    <name type="scientific">Paramuricea clavata</name>
    <name type="common">Red gorgonian</name>
    <name type="synonym">Violescent sea-whip</name>
    <dbReference type="NCBI Taxonomy" id="317549"/>
    <lineage>
        <taxon>Eukaryota</taxon>
        <taxon>Metazoa</taxon>
        <taxon>Cnidaria</taxon>
        <taxon>Anthozoa</taxon>
        <taxon>Octocorallia</taxon>
        <taxon>Malacalcyonacea</taxon>
        <taxon>Plexauridae</taxon>
        <taxon>Paramuricea</taxon>
    </lineage>
</organism>
<gene>
    <name evidence="1" type="ORF">PACLA_8A065341</name>
</gene>
<name>A0A6S7FR70_PARCT</name>
<accession>A0A6S7FR70</accession>
<keyword evidence="2" id="KW-1185">Reference proteome</keyword>
<dbReference type="Proteomes" id="UP001152795">
    <property type="component" value="Unassembled WGS sequence"/>
</dbReference>
<proteinExistence type="predicted"/>
<sequence length="348" mass="39915">MVFSFIHPATCGFARGIAWEISKKIDNDWKFGDSDTRTKLKQSCQLTERFSRFNAVFASCKENFTIDFNRFRKILPDLRKKFVGWNRKIHERNQYTATFNSKSWKNLPATQQVQHKFQNCQACQDRFVTVQALFPVQSTRFISRTRSEASSILSVIDASIPQHGSSSGCSKRKAVETARAIYHKINPSFESVCNMPLSAALVNIQELNIEEKKTKNEKRKVRRSLYKKSKQATEAEWAKTDVVRTGTTIRSEKQERGIGKEQIVQEYIKSQGVDVSKYKKRGQADDGGRIRKRMRQSAGGEITVPCPVTNESLKKKLNEKILSGEYNVGELIVPRQVSLLNKYHIYKS</sequence>
<evidence type="ECO:0000313" key="1">
    <source>
        <dbReference type="EMBL" id="CAB3982185.1"/>
    </source>
</evidence>
<dbReference type="EMBL" id="CACRXK020000475">
    <property type="protein sequence ID" value="CAB3982185.1"/>
    <property type="molecule type" value="Genomic_DNA"/>
</dbReference>
<protein>
    <submittedName>
        <fullName evidence="1">Uncharacterized protein</fullName>
    </submittedName>
</protein>
<evidence type="ECO:0000313" key="2">
    <source>
        <dbReference type="Proteomes" id="UP001152795"/>
    </source>
</evidence>
<dbReference type="AlphaFoldDB" id="A0A6S7FR70"/>
<dbReference type="OrthoDB" id="5980153at2759"/>
<reference evidence="1" key="1">
    <citation type="submission" date="2020-04" db="EMBL/GenBank/DDBJ databases">
        <authorList>
            <person name="Alioto T."/>
            <person name="Alioto T."/>
            <person name="Gomez Garrido J."/>
        </authorList>
    </citation>
    <scope>NUCLEOTIDE SEQUENCE</scope>
    <source>
        <strain evidence="1">A484AB</strain>
    </source>
</reference>